<dbReference type="SMART" id="SM00382">
    <property type="entry name" value="AAA"/>
    <property type="match status" value="1"/>
</dbReference>
<dbReference type="InterPro" id="IPR027417">
    <property type="entry name" value="P-loop_NTPase"/>
</dbReference>
<dbReference type="PANTHER" id="PTHR42734">
    <property type="entry name" value="METAL TRANSPORT SYSTEM ATP-BINDING PROTEIN TM_0124-RELATED"/>
    <property type="match status" value="1"/>
</dbReference>
<dbReference type="InterPro" id="IPR003439">
    <property type="entry name" value="ABC_transporter-like_ATP-bd"/>
</dbReference>
<dbReference type="Proteomes" id="UP000236642">
    <property type="component" value="Unassembled WGS sequence"/>
</dbReference>
<evidence type="ECO:0000313" key="7">
    <source>
        <dbReference type="Proteomes" id="UP000236642"/>
    </source>
</evidence>
<dbReference type="SUPFAM" id="SSF52540">
    <property type="entry name" value="P-loop containing nucleoside triphosphate hydrolases"/>
    <property type="match status" value="1"/>
</dbReference>
<keyword evidence="4 6" id="KW-0067">ATP-binding</keyword>
<evidence type="ECO:0000256" key="2">
    <source>
        <dbReference type="ARBA" id="ARBA00022448"/>
    </source>
</evidence>
<reference evidence="7" key="1">
    <citation type="submission" date="2017-09" db="EMBL/GenBank/DDBJ databases">
        <title>Metaegenomics of thermophilic ammonia-oxidizing enrichment culture.</title>
        <authorList>
            <person name="Kato S."/>
            <person name="Suzuki K."/>
        </authorList>
    </citation>
    <scope>NUCLEOTIDE SEQUENCE [LARGE SCALE GENOMIC DNA]</scope>
</reference>
<name>A0A2H5Y8W7_9CHLR</name>
<feature type="domain" description="ABC transporter" evidence="5">
    <location>
        <begin position="20"/>
        <end position="252"/>
    </location>
</feature>
<dbReference type="CDD" id="cd03235">
    <property type="entry name" value="ABC_Metallic_Cations"/>
    <property type="match status" value="1"/>
</dbReference>
<keyword evidence="2" id="KW-0813">Transport</keyword>
<dbReference type="PANTHER" id="PTHR42734:SF5">
    <property type="entry name" value="IRON TRANSPORT SYSTEM ATP-BINDING PROTEIN HI_0361-RELATED"/>
    <property type="match status" value="1"/>
</dbReference>
<evidence type="ECO:0000256" key="1">
    <source>
        <dbReference type="ARBA" id="ARBA00005417"/>
    </source>
</evidence>
<keyword evidence="6" id="KW-0378">Hydrolase</keyword>
<dbReference type="InterPro" id="IPR003593">
    <property type="entry name" value="AAA+_ATPase"/>
</dbReference>
<dbReference type="GO" id="GO:0005524">
    <property type="term" value="F:ATP binding"/>
    <property type="evidence" value="ECO:0007669"/>
    <property type="project" value="UniProtKB-KW"/>
</dbReference>
<proteinExistence type="inferred from homology"/>
<evidence type="ECO:0000259" key="5">
    <source>
        <dbReference type="PROSITE" id="PS50893"/>
    </source>
</evidence>
<dbReference type="PROSITE" id="PS00211">
    <property type="entry name" value="ABC_TRANSPORTER_1"/>
    <property type="match status" value="1"/>
</dbReference>
<keyword evidence="3" id="KW-0547">Nucleotide-binding</keyword>
<dbReference type="FunFam" id="3.40.50.300:FF:000134">
    <property type="entry name" value="Iron-enterobactin ABC transporter ATP-binding protein"/>
    <property type="match status" value="1"/>
</dbReference>
<protein>
    <submittedName>
        <fullName evidence="6">High-affinity zinc uptake system ATP-binding protein ZnuC</fullName>
        <ecNumber evidence="6">3.6.3.-</ecNumber>
    </submittedName>
</protein>
<accession>A0A2H5Y8W7</accession>
<dbReference type="GO" id="GO:0016887">
    <property type="term" value="F:ATP hydrolysis activity"/>
    <property type="evidence" value="ECO:0007669"/>
    <property type="project" value="InterPro"/>
</dbReference>
<dbReference type="InterPro" id="IPR050153">
    <property type="entry name" value="Metal_Ion_Import_ABC"/>
</dbReference>
<dbReference type="InterPro" id="IPR017871">
    <property type="entry name" value="ABC_transporter-like_CS"/>
</dbReference>
<dbReference type="PROSITE" id="PS50893">
    <property type="entry name" value="ABC_TRANSPORTER_2"/>
    <property type="match status" value="1"/>
</dbReference>
<organism evidence="6 7">
    <name type="scientific">Candidatus Thermoflexus japonica</name>
    <dbReference type="NCBI Taxonomy" id="2035417"/>
    <lineage>
        <taxon>Bacteria</taxon>
        <taxon>Bacillati</taxon>
        <taxon>Chloroflexota</taxon>
        <taxon>Thermoflexia</taxon>
        <taxon>Thermoflexales</taxon>
        <taxon>Thermoflexaceae</taxon>
        <taxon>Thermoflexus</taxon>
    </lineage>
</organism>
<sequence>MAPFLFARREPPAPGAGPVIEVTDLTVMYGDRPVLWDVDWEVPAGVLMAVVGPNGAGKTTLLRTILGLVRPVAGSIAVFGRPPAEARRWIAYVPQRTAVDWDFPATVLDVVLMGRYRHLGWVRRPGAQDRERALEALAQVGMVHLAHRQIGQLSVGQQQRVFVARALAQDAWLYLMDEPFAGVDATTEQALIEVLRGLKAAGRTVIVVHHDLQTVPLYFDWVTLLNVRCVAWGPVTAVFTADYLRQTYGERASILSG</sequence>
<dbReference type="Pfam" id="PF00005">
    <property type="entry name" value="ABC_tran"/>
    <property type="match status" value="1"/>
</dbReference>
<evidence type="ECO:0000256" key="4">
    <source>
        <dbReference type="ARBA" id="ARBA00022840"/>
    </source>
</evidence>
<comment type="caution">
    <text evidence="6">The sequence shown here is derived from an EMBL/GenBank/DDBJ whole genome shotgun (WGS) entry which is preliminary data.</text>
</comment>
<dbReference type="EMBL" id="BEHY01000074">
    <property type="protein sequence ID" value="GBD09853.1"/>
    <property type="molecule type" value="Genomic_DNA"/>
</dbReference>
<gene>
    <name evidence="6" type="primary">znuC_2</name>
    <name evidence="6" type="ORF">HRbin22_02115</name>
</gene>
<evidence type="ECO:0000256" key="3">
    <source>
        <dbReference type="ARBA" id="ARBA00022741"/>
    </source>
</evidence>
<comment type="similarity">
    <text evidence="1">Belongs to the ABC transporter superfamily.</text>
</comment>
<evidence type="ECO:0000313" key="6">
    <source>
        <dbReference type="EMBL" id="GBD09853.1"/>
    </source>
</evidence>
<dbReference type="EC" id="3.6.3.-" evidence="6"/>
<dbReference type="AlphaFoldDB" id="A0A2H5Y8W7"/>
<dbReference type="Gene3D" id="3.40.50.300">
    <property type="entry name" value="P-loop containing nucleotide triphosphate hydrolases"/>
    <property type="match status" value="1"/>
</dbReference>